<dbReference type="RefSeq" id="WP_117352122.1">
    <property type="nucleotide sequence ID" value="NZ_CP020083.1"/>
</dbReference>
<dbReference type="InterPro" id="IPR050641">
    <property type="entry name" value="RIFMO-like"/>
</dbReference>
<gene>
    <name evidence="5" type="ORF">B5J99_08205</name>
</gene>
<dbReference type="InterPro" id="IPR002938">
    <property type="entry name" value="FAD-bd"/>
</dbReference>
<proteinExistence type="predicted"/>
<dbReference type="PANTHER" id="PTHR43004">
    <property type="entry name" value="TRK SYSTEM POTASSIUM UPTAKE PROTEIN"/>
    <property type="match status" value="1"/>
</dbReference>
<reference evidence="5 6" key="1">
    <citation type="submission" date="2017-03" db="EMBL/GenBank/DDBJ databases">
        <title>Complete genome sequence of Blastomonas fulva degrading microcsystin LR.</title>
        <authorList>
            <person name="Lee H.-g."/>
            <person name="Jin L."/>
            <person name="oh H.-M."/>
        </authorList>
    </citation>
    <scope>NUCLEOTIDE SEQUENCE [LARGE SCALE GENOMIC DNA]</scope>
    <source>
        <strain evidence="5 6">T2</strain>
    </source>
</reference>
<evidence type="ECO:0000259" key="4">
    <source>
        <dbReference type="Pfam" id="PF01494"/>
    </source>
</evidence>
<comment type="cofactor">
    <cofactor evidence="1">
        <name>FAD</name>
        <dbReference type="ChEBI" id="CHEBI:57692"/>
    </cofactor>
</comment>
<evidence type="ECO:0000256" key="1">
    <source>
        <dbReference type="ARBA" id="ARBA00001974"/>
    </source>
</evidence>
<keyword evidence="5" id="KW-0560">Oxidoreductase</keyword>
<organism evidence="5 6">
    <name type="scientific">Blastomonas fulva</name>
    <dbReference type="NCBI Taxonomy" id="1550728"/>
    <lineage>
        <taxon>Bacteria</taxon>
        <taxon>Pseudomonadati</taxon>
        <taxon>Pseudomonadota</taxon>
        <taxon>Alphaproteobacteria</taxon>
        <taxon>Sphingomonadales</taxon>
        <taxon>Sphingomonadaceae</taxon>
        <taxon>Blastomonas</taxon>
    </lineage>
</organism>
<evidence type="ECO:0000313" key="6">
    <source>
        <dbReference type="Proteomes" id="UP000258016"/>
    </source>
</evidence>
<keyword evidence="5" id="KW-0503">Monooxygenase</keyword>
<evidence type="ECO:0000256" key="2">
    <source>
        <dbReference type="ARBA" id="ARBA00022630"/>
    </source>
</evidence>
<accession>A0ABM6M6G3</accession>
<dbReference type="EMBL" id="CP020083">
    <property type="protein sequence ID" value="ASR51445.1"/>
    <property type="molecule type" value="Genomic_DNA"/>
</dbReference>
<dbReference type="SUPFAM" id="SSF51905">
    <property type="entry name" value="FAD/NAD(P)-binding domain"/>
    <property type="match status" value="1"/>
</dbReference>
<name>A0ABM6M6G3_9SPHN</name>
<keyword evidence="2" id="KW-0285">Flavoprotein</keyword>
<dbReference type="Pfam" id="PF01494">
    <property type="entry name" value="FAD_binding_3"/>
    <property type="match status" value="1"/>
</dbReference>
<sequence length="548" mass="59722">MACDVLVIGGGPVGMLLAIDLAARGVTVTLVEARPAGQLPSVKCNHIASRTMETFRRLGLSRAVRAVGLPDDFPNDIVFRTRMTGKEMARIRIPSRQDRYTATGGPDTDWPTPEPPHRVNQIHFEPILFARAAADPRITILSHCRFVSATQDPDGVSATIESLDDGRTITVQARYMAGCDGGTSTVRKLIGGQLEGDAVIQRVQSTLIDSPALLGALGSGPAWMSYNYNPERAGTVLAIDGIRRWLVHNYLLPDEADFDSIDRDAGIRAILGVDCDFPLEIVAHEDWIGRRLVADVFRKDRIFIAGDAAHLWVPYAGYGMNAGIADAMDLSWLLAAVIQGWASPDILDAYVAERKPITEQVSRFAMSHAARAIRERTTLPPEIEDDTPEGEAARAQVGEAAYRLNVQQFACAGLNYGYFYDASPIIAYDGDAQPAYTMHDYVPSTVPGCRVPHFVVADGRPLYDLLGAGYSLLVFDRSMDTAPIIEAAARCGLPLSVLHFDRTLDRVPAEYTHNLLIARPDGHVAWRGNAIDDPSGLVDRLRGAAREP</sequence>
<dbReference type="NCBIfam" id="NF004780">
    <property type="entry name" value="PRK06126.1"/>
    <property type="match status" value="1"/>
</dbReference>
<dbReference type="Proteomes" id="UP000258016">
    <property type="component" value="Chromosome"/>
</dbReference>
<protein>
    <submittedName>
        <fullName evidence="5">Monooxygenase</fullName>
    </submittedName>
</protein>
<dbReference type="PANTHER" id="PTHR43004:SF19">
    <property type="entry name" value="BINDING MONOOXYGENASE, PUTATIVE (JCVI)-RELATED"/>
    <property type="match status" value="1"/>
</dbReference>
<dbReference type="GO" id="GO:0004497">
    <property type="term" value="F:monooxygenase activity"/>
    <property type="evidence" value="ECO:0007669"/>
    <property type="project" value="UniProtKB-KW"/>
</dbReference>
<keyword evidence="6" id="KW-1185">Reference proteome</keyword>
<evidence type="ECO:0000313" key="5">
    <source>
        <dbReference type="EMBL" id="ASR51445.1"/>
    </source>
</evidence>
<keyword evidence="3" id="KW-0274">FAD</keyword>
<dbReference type="Pfam" id="PF21274">
    <property type="entry name" value="Rng_hyd_C"/>
    <property type="match status" value="1"/>
</dbReference>
<dbReference type="Gene3D" id="3.40.30.120">
    <property type="match status" value="1"/>
</dbReference>
<feature type="domain" description="FAD-binding" evidence="4">
    <location>
        <begin position="3"/>
        <end position="365"/>
    </location>
</feature>
<evidence type="ECO:0000256" key="3">
    <source>
        <dbReference type="ARBA" id="ARBA00022827"/>
    </source>
</evidence>
<dbReference type="Gene3D" id="3.50.50.60">
    <property type="entry name" value="FAD/NAD(P)-binding domain"/>
    <property type="match status" value="1"/>
</dbReference>
<dbReference type="InterPro" id="IPR036188">
    <property type="entry name" value="FAD/NAD-bd_sf"/>
</dbReference>
<dbReference type="GeneID" id="303485549"/>
<dbReference type="Gene3D" id="3.30.9.10">
    <property type="entry name" value="D-Amino Acid Oxidase, subunit A, domain 2"/>
    <property type="match status" value="1"/>
</dbReference>
<dbReference type="PRINTS" id="PR00420">
    <property type="entry name" value="RNGMNOXGNASE"/>
</dbReference>